<dbReference type="InterPro" id="IPR011008">
    <property type="entry name" value="Dimeric_a/b-barrel"/>
</dbReference>
<dbReference type="EMBL" id="ML994617">
    <property type="protein sequence ID" value="KAF2191117.1"/>
    <property type="molecule type" value="Genomic_DNA"/>
</dbReference>
<evidence type="ECO:0000313" key="4">
    <source>
        <dbReference type="Proteomes" id="UP000800200"/>
    </source>
</evidence>
<evidence type="ECO:0000259" key="2">
    <source>
        <dbReference type="Pfam" id="PF07110"/>
    </source>
</evidence>
<dbReference type="Proteomes" id="UP000800200">
    <property type="component" value="Unassembled WGS sequence"/>
</dbReference>
<dbReference type="InterPro" id="IPR009799">
    <property type="entry name" value="EthD_dom"/>
</dbReference>
<dbReference type="Pfam" id="PF07110">
    <property type="entry name" value="EthD"/>
    <property type="match status" value="1"/>
</dbReference>
<dbReference type="OrthoDB" id="2519291at2759"/>
<proteinExistence type="inferred from homology"/>
<evidence type="ECO:0000313" key="3">
    <source>
        <dbReference type="EMBL" id="KAF2191117.1"/>
    </source>
</evidence>
<feature type="domain" description="EthD" evidence="2">
    <location>
        <begin position="12"/>
        <end position="112"/>
    </location>
</feature>
<sequence length="141" mass="16401">MVYTLILFVSRKTGISLQTFKHHWESNHVPLLKSLVGRDFPLSHTRHYIDRDLDNPESPARVLFGQPRDFTFDAVAVFTFIDKSHWERFYNKAREPEVAKILLEDDEKFQDREKLRGVFVGDTKATGKDGGEAGWRFVGNF</sequence>
<dbReference type="SUPFAM" id="SSF54909">
    <property type="entry name" value="Dimeric alpha+beta barrel"/>
    <property type="match status" value="1"/>
</dbReference>
<accession>A0A6A6EGE0</accession>
<dbReference type="AlphaFoldDB" id="A0A6A6EGE0"/>
<dbReference type="Gene3D" id="3.30.70.100">
    <property type="match status" value="1"/>
</dbReference>
<gene>
    <name evidence="3" type="ORF">K469DRAFT_557066</name>
</gene>
<comment type="similarity">
    <text evidence="1">Belongs to the tpcK family.</text>
</comment>
<name>A0A6A6EGE0_9PEZI</name>
<keyword evidence="4" id="KW-1185">Reference proteome</keyword>
<protein>
    <recommendedName>
        <fullName evidence="2">EthD domain-containing protein</fullName>
    </recommendedName>
</protein>
<organism evidence="3 4">
    <name type="scientific">Zopfia rhizophila CBS 207.26</name>
    <dbReference type="NCBI Taxonomy" id="1314779"/>
    <lineage>
        <taxon>Eukaryota</taxon>
        <taxon>Fungi</taxon>
        <taxon>Dikarya</taxon>
        <taxon>Ascomycota</taxon>
        <taxon>Pezizomycotina</taxon>
        <taxon>Dothideomycetes</taxon>
        <taxon>Dothideomycetes incertae sedis</taxon>
        <taxon>Zopfiaceae</taxon>
        <taxon>Zopfia</taxon>
    </lineage>
</organism>
<reference evidence="3" key="1">
    <citation type="journal article" date="2020" name="Stud. Mycol.">
        <title>101 Dothideomycetes genomes: a test case for predicting lifestyles and emergence of pathogens.</title>
        <authorList>
            <person name="Haridas S."/>
            <person name="Albert R."/>
            <person name="Binder M."/>
            <person name="Bloem J."/>
            <person name="Labutti K."/>
            <person name="Salamov A."/>
            <person name="Andreopoulos B."/>
            <person name="Baker S."/>
            <person name="Barry K."/>
            <person name="Bills G."/>
            <person name="Bluhm B."/>
            <person name="Cannon C."/>
            <person name="Castanera R."/>
            <person name="Culley D."/>
            <person name="Daum C."/>
            <person name="Ezra D."/>
            <person name="Gonzalez J."/>
            <person name="Henrissat B."/>
            <person name="Kuo A."/>
            <person name="Liang C."/>
            <person name="Lipzen A."/>
            <person name="Lutzoni F."/>
            <person name="Magnuson J."/>
            <person name="Mondo S."/>
            <person name="Nolan M."/>
            <person name="Ohm R."/>
            <person name="Pangilinan J."/>
            <person name="Park H.-J."/>
            <person name="Ramirez L."/>
            <person name="Alfaro M."/>
            <person name="Sun H."/>
            <person name="Tritt A."/>
            <person name="Yoshinaga Y."/>
            <person name="Zwiers L.-H."/>
            <person name="Turgeon B."/>
            <person name="Goodwin S."/>
            <person name="Spatafora J."/>
            <person name="Crous P."/>
            <person name="Grigoriev I."/>
        </authorList>
    </citation>
    <scope>NUCLEOTIDE SEQUENCE</scope>
    <source>
        <strain evidence="3">CBS 207.26</strain>
    </source>
</reference>
<evidence type="ECO:0000256" key="1">
    <source>
        <dbReference type="ARBA" id="ARBA00005986"/>
    </source>
</evidence>
<dbReference type="GO" id="GO:0016491">
    <property type="term" value="F:oxidoreductase activity"/>
    <property type="evidence" value="ECO:0007669"/>
    <property type="project" value="InterPro"/>
</dbReference>